<dbReference type="Pfam" id="PF02765">
    <property type="entry name" value="POT1"/>
    <property type="match status" value="1"/>
</dbReference>
<protein>
    <recommendedName>
        <fullName evidence="2">Telomeric single stranded DNA binding POT1/Cdc13 domain-containing protein</fullName>
    </recommendedName>
</protein>
<dbReference type="Gene3D" id="2.40.50.140">
    <property type="entry name" value="Nucleic acid-binding proteins"/>
    <property type="match status" value="1"/>
</dbReference>
<feature type="region of interest" description="Disordered" evidence="1">
    <location>
        <begin position="1354"/>
        <end position="1378"/>
    </location>
</feature>
<feature type="region of interest" description="Disordered" evidence="1">
    <location>
        <begin position="975"/>
        <end position="1013"/>
    </location>
</feature>
<organism evidence="3 4">
    <name type="scientific">Aspergillus chevalieri</name>
    <name type="common">Eurotium chevalieri</name>
    <dbReference type="NCBI Taxonomy" id="182096"/>
    <lineage>
        <taxon>Eukaryota</taxon>
        <taxon>Fungi</taxon>
        <taxon>Dikarya</taxon>
        <taxon>Ascomycota</taxon>
        <taxon>Pezizomycotina</taxon>
        <taxon>Eurotiomycetes</taxon>
        <taxon>Eurotiomycetidae</taxon>
        <taxon>Eurotiales</taxon>
        <taxon>Aspergillaceae</taxon>
        <taxon>Aspergillus</taxon>
        <taxon>Aspergillus subgen. Aspergillus</taxon>
    </lineage>
</organism>
<dbReference type="CDD" id="cd04497">
    <property type="entry name" value="hPOT1_OB1_like"/>
    <property type="match status" value="1"/>
</dbReference>
<dbReference type="InterPro" id="IPR012340">
    <property type="entry name" value="NA-bd_OB-fold"/>
</dbReference>
<evidence type="ECO:0000313" key="3">
    <source>
        <dbReference type="EMBL" id="BCR89509.1"/>
    </source>
</evidence>
<dbReference type="GO" id="GO:0000723">
    <property type="term" value="P:telomere maintenance"/>
    <property type="evidence" value="ECO:0007669"/>
    <property type="project" value="InterPro"/>
</dbReference>
<evidence type="ECO:0000313" key="4">
    <source>
        <dbReference type="Proteomes" id="UP000637239"/>
    </source>
</evidence>
<dbReference type="KEGG" id="ache:ACHE_50707S"/>
<feature type="compositionally biased region" description="Polar residues" evidence="1">
    <location>
        <begin position="687"/>
        <end position="709"/>
    </location>
</feature>
<feature type="compositionally biased region" description="Basic and acidic residues" evidence="1">
    <location>
        <begin position="824"/>
        <end position="837"/>
    </location>
</feature>
<dbReference type="SUPFAM" id="SSF50249">
    <property type="entry name" value="Nucleic acid-binding proteins"/>
    <property type="match status" value="1"/>
</dbReference>
<dbReference type="Proteomes" id="UP000637239">
    <property type="component" value="Chromosome 5"/>
</dbReference>
<feature type="region of interest" description="Disordered" evidence="1">
    <location>
        <begin position="198"/>
        <end position="318"/>
    </location>
</feature>
<feature type="domain" description="Telomeric single stranded DNA binding POT1/Cdc13" evidence="2">
    <location>
        <begin position="1148"/>
        <end position="1280"/>
    </location>
</feature>
<feature type="compositionally biased region" description="Basic and acidic residues" evidence="1">
    <location>
        <begin position="864"/>
        <end position="887"/>
    </location>
</feature>
<feature type="compositionally biased region" description="Polar residues" evidence="1">
    <location>
        <begin position="1305"/>
        <end position="1315"/>
    </location>
</feature>
<feature type="region of interest" description="Disordered" evidence="1">
    <location>
        <begin position="498"/>
        <end position="793"/>
    </location>
</feature>
<reference evidence="3" key="1">
    <citation type="submission" date="2021-01" db="EMBL/GenBank/DDBJ databases">
        <authorList>
            <consortium name="Aspergillus chevalieri M1 genome sequencing consortium"/>
            <person name="Kazuki M."/>
            <person name="Futagami T."/>
        </authorList>
    </citation>
    <scope>NUCLEOTIDE SEQUENCE</scope>
    <source>
        <strain evidence="3">M1</strain>
    </source>
</reference>
<dbReference type="GO" id="GO:0000781">
    <property type="term" value="C:chromosome, telomeric region"/>
    <property type="evidence" value="ECO:0007669"/>
    <property type="project" value="InterPro"/>
</dbReference>
<feature type="compositionally biased region" description="Acidic residues" evidence="1">
    <location>
        <begin position="247"/>
        <end position="266"/>
    </location>
</feature>
<feature type="compositionally biased region" description="Acidic residues" evidence="1">
    <location>
        <begin position="517"/>
        <end position="562"/>
    </location>
</feature>
<evidence type="ECO:0000259" key="2">
    <source>
        <dbReference type="SMART" id="SM00976"/>
    </source>
</evidence>
<feature type="region of interest" description="Disordered" evidence="1">
    <location>
        <begin position="808"/>
        <end position="953"/>
    </location>
</feature>
<feature type="compositionally biased region" description="Acidic residues" evidence="1">
    <location>
        <begin position="753"/>
        <end position="764"/>
    </location>
</feature>
<feature type="compositionally biased region" description="Basic and acidic residues" evidence="1">
    <location>
        <begin position="1051"/>
        <end position="1063"/>
    </location>
</feature>
<feature type="compositionally biased region" description="Basic and acidic residues" evidence="1">
    <location>
        <begin position="904"/>
        <end position="927"/>
    </location>
</feature>
<dbReference type="RefSeq" id="XP_043138031.1">
    <property type="nucleotide sequence ID" value="XM_043280454.1"/>
</dbReference>
<dbReference type="GO" id="GO:0003677">
    <property type="term" value="F:DNA binding"/>
    <property type="evidence" value="ECO:0007669"/>
    <property type="project" value="InterPro"/>
</dbReference>
<dbReference type="EMBL" id="AP024420">
    <property type="protein sequence ID" value="BCR89509.1"/>
    <property type="molecule type" value="Genomic_DNA"/>
</dbReference>
<gene>
    <name evidence="3" type="ORF">ACHE_50707S</name>
</gene>
<feature type="region of interest" description="Disordered" evidence="1">
    <location>
        <begin position="1032"/>
        <end position="1063"/>
    </location>
</feature>
<reference evidence="3" key="2">
    <citation type="submission" date="2021-02" db="EMBL/GenBank/DDBJ databases">
        <title>Aspergillus chevalieri M1 genome sequence.</title>
        <authorList>
            <person name="Kadooka C."/>
            <person name="Mori K."/>
            <person name="Futagami T."/>
        </authorList>
    </citation>
    <scope>NUCLEOTIDE SEQUENCE</scope>
    <source>
        <strain evidence="3">M1</strain>
    </source>
</reference>
<feature type="compositionally biased region" description="Basic and acidic residues" evidence="1">
    <location>
        <begin position="1320"/>
        <end position="1331"/>
    </location>
</feature>
<feature type="compositionally biased region" description="Basic and acidic residues" evidence="1">
    <location>
        <begin position="767"/>
        <end position="778"/>
    </location>
</feature>
<feature type="compositionally biased region" description="Acidic residues" evidence="1">
    <location>
        <begin position="611"/>
        <end position="656"/>
    </location>
</feature>
<name>A0A7R7ZQD3_ASPCH</name>
<evidence type="ECO:0000256" key="1">
    <source>
        <dbReference type="SAM" id="MobiDB-lite"/>
    </source>
</evidence>
<dbReference type="GeneID" id="66983867"/>
<keyword evidence="4" id="KW-1185">Reference proteome</keyword>
<proteinExistence type="predicted"/>
<dbReference type="InterPro" id="IPR011564">
    <property type="entry name" value="Telomer_end-bd_POT1/Cdc13"/>
</dbReference>
<feature type="compositionally biased region" description="Polar residues" evidence="1">
    <location>
        <begin position="1035"/>
        <end position="1050"/>
    </location>
</feature>
<feature type="region of interest" description="Disordered" evidence="1">
    <location>
        <begin position="1305"/>
        <end position="1340"/>
    </location>
</feature>
<dbReference type="SMART" id="SM00976">
    <property type="entry name" value="Telo_bind"/>
    <property type="match status" value="1"/>
</dbReference>
<feature type="compositionally biased region" description="Basic and acidic residues" evidence="1">
    <location>
        <begin position="225"/>
        <end position="241"/>
    </location>
</feature>
<sequence>MDTNNDQPPSSDSGHRTTIPIAQINPDINRLSESSIRATVTLVWPYSSSTKAFSFLLAEPDFRLRRSNGQVKVVFHGLVAEKVAETRVGIGDELVLSLAGSRLDKNETATQTPGRYVTWDVHFDDRVHLEISRSSSHYATVKVDSPVELAPRIEEPAPPVTPVPSRIRPEEPVVTGGLGSWTSPAFSQRSRASFGVDSRLDPFAEDDGFIPGKGRKRPRFSMRSSEWRLIDEPASPDEKGSPVDWTQELEDEIESESEPEQPEPESEVDKEGTAAIVGTPQETPIKTVLSPTAEAIPTTTTSITVDRPTPEPTTDVEQPVQQYAARAAEVRREAYEKEFHVNGLHVPMDTPRLLPIPSPGLPVPSPLVSADNRQGYFSSASAIIAQTSAPQQSTIATQHESTRVEDAAEMRTEVTQTETIGTSVAQTTHESTQISHYVTAPEGPITTKPGDSIAEDEVQLDEGHETVATHVYQDEPSSSPNMEAPVEEEPYIEHIAIQQPEDVQMEDAQQVLADEQHESEEEDDEDSQEEESDEESGIEEIEDESENEGEDDEEEEEGEEKDLADQAVDMQSREMHIEQYATDGTEGPDKTAQSQAKAYSDLKGQRHHVEEDEEDIEDEIEDEEDEEMDDEEASEGDYESENVYEDDEDVESESESDGQYQARPPQKSTQPEIIVLDSDDEDEQPDASFQAQTRAPPTTQGQPATNQEQSIDESHTKREEDDWTSDAQEQIEGDHEVMAEGEYDDERSHYIEEGDSGEDEEALAEVESARDDEQCLHVEDDDDDAMRDKEWPDQIEIVERTRRIENEQVAELASGQQEQGSLAENKDEQYEQERDEQGGEATTSAEYEIATRPNVGKQPPAGKHHGETHVTEELLQHSEQDLHEHPPTHTPQETTPEAASHQSETIRDDAGSNGRQEEVQDTGEVRIEGTSTIAELDQDKDSGLWYDGARSPRIGHYTTTITAKTLETSDLSLHDRQADDTVETEYSHQISVDHSENEKAITSQEDAPSHEQAEIFAEGDEAMVEAPDVPEANNVLPTTEQGPRSRSASISEHEWAEANEYRVDEDVRAQEGQEPRSPSASISQHEWVEANEYAADEAQEAADKETSLQIQLQDETRIRESIEELDSYTQRPSPDRRYPGLRSKHAYYVPLASLIDHFDAPVDTISVVSETSPIIHSASGKKDYSLTLYLTDPSMVGTTLTTQIFRPYLEALPSLSDGDVILLRNFKVKSFNHHMMLVSVDTSAWAVFSPSQDEAQMTGPSAEYDDEERTHVSYLRSWYQSDGAAMVADNQLQASIVEASREITPMSSVAASDTASLDDFPGRDGRRDSTRRDRRGRRSYRRITIHELRDGRRYTEIGSPSDPESIHELRDGTVYAHL</sequence>
<accession>A0A7R7ZQD3</accession>